<dbReference type="EMBL" id="QKWW01000027">
    <property type="protein sequence ID" value="PZT55729.1"/>
    <property type="molecule type" value="Genomic_DNA"/>
</dbReference>
<feature type="signal peptide" evidence="6">
    <location>
        <begin position="1"/>
        <end position="27"/>
    </location>
</feature>
<keyword evidence="3" id="KW-0472">Membrane</keyword>
<protein>
    <submittedName>
        <fullName evidence="7">ABC transporter substrate-binding protein</fullName>
    </submittedName>
</protein>
<dbReference type="Gene3D" id="3.40.190.10">
    <property type="entry name" value="Periplasmic binding protein-like II"/>
    <property type="match status" value="2"/>
</dbReference>
<dbReference type="SUPFAM" id="SSF53850">
    <property type="entry name" value="Periplasmic binding protein-like II"/>
    <property type="match status" value="1"/>
</dbReference>
<proteinExistence type="predicted"/>
<dbReference type="PANTHER" id="PTHR43649:SF33">
    <property type="entry name" value="POLYGALACTURONAN_RHAMNOGALACTURONAN-BINDING PROTEIN YTCQ"/>
    <property type="match status" value="1"/>
</dbReference>
<dbReference type="PROSITE" id="PS51257">
    <property type="entry name" value="PROKAR_LIPOPROTEIN"/>
    <property type="match status" value="1"/>
</dbReference>
<dbReference type="Proteomes" id="UP000249204">
    <property type="component" value="Unassembled WGS sequence"/>
</dbReference>
<evidence type="ECO:0000313" key="8">
    <source>
        <dbReference type="Proteomes" id="UP000249204"/>
    </source>
</evidence>
<organism evidence="7 8">
    <name type="scientific">Paenibacillus silvae</name>
    <dbReference type="NCBI Taxonomy" id="1325358"/>
    <lineage>
        <taxon>Bacteria</taxon>
        <taxon>Bacillati</taxon>
        <taxon>Bacillota</taxon>
        <taxon>Bacilli</taxon>
        <taxon>Bacillales</taxon>
        <taxon>Paenibacillaceae</taxon>
        <taxon>Paenibacillus</taxon>
    </lineage>
</organism>
<evidence type="ECO:0000256" key="6">
    <source>
        <dbReference type="SAM" id="SignalP"/>
    </source>
</evidence>
<keyword evidence="1" id="KW-1003">Cell membrane</keyword>
<reference evidence="7 8" key="1">
    <citation type="submission" date="2018-06" db="EMBL/GenBank/DDBJ databases">
        <title>Isolation of heavy metals resistant Paenibacillus silvae NC2 from Gold-Copper mine in ZiJin, China.</title>
        <authorList>
            <person name="Xu J."/>
            <person name="Mazhar H.S."/>
            <person name="Rensing C."/>
        </authorList>
    </citation>
    <scope>NUCLEOTIDE SEQUENCE [LARGE SCALE GENOMIC DNA]</scope>
    <source>
        <strain evidence="7 8">NC2</strain>
    </source>
</reference>
<keyword evidence="5" id="KW-0449">Lipoprotein</keyword>
<evidence type="ECO:0000313" key="7">
    <source>
        <dbReference type="EMBL" id="PZT55729.1"/>
    </source>
</evidence>
<keyword evidence="4" id="KW-0564">Palmitate</keyword>
<keyword evidence="2 6" id="KW-0732">Signal</keyword>
<comment type="caution">
    <text evidence="7">The sequence shown here is derived from an EMBL/GenBank/DDBJ whole genome shotgun (WGS) entry which is preliminary data.</text>
</comment>
<accession>A0A2W6NJ44</accession>
<evidence type="ECO:0000256" key="5">
    <source>
        <dbReference type="ARBA" id="ARBA00023288"/>
    </source>
</evidence>
<evidence type="ECO:0000256" key="4">
    <source>
        <dbReference type="ARBA" id="ARBA00023139"/>
    </source>
</evidence>
<dbReference type="InterPro" id="IPR050490">
    <property type="entry name" value="Bact_solute-bd_prot1"/>
</dbReference>
<dbReference type="AlphaFoldDB" id="A0A2W6NJ44"/>
<sequence length="528" mass="58147">MNRMTRKGSLKKLMGLALTAVMGVSLLAGCGSSDTKSAEGGAAGDGKRVTLKVELFDRGKTPSQYTISNNFISQMIQKNFGDPNNIDVQFVPVQRSEEVTKLNVLMASASDVPDIVFVYDSSVFYRYAQQGGLTDVGDLINQYGPNLKKFLGEDTLKFGQVEGQQFAIPGKRAITARYSSFIRQDWLDKLGMPAPQTTDELYNTLKAFKEKDPGQVGSQNIPMGFALAPASYEPLIYSFIKPIAGDKTYAQRYELPLHEGFKESMQFLNKLYNEGLISKDFSLDKDKTQLNKDIANGNTGFFSEDVDSIFWPDGSYDLLKTNKPDSNLAPVDAYTNANADGKHIKSRYGSNGMYIMIPKSSERAAEAIKYLDWMASDKNLTAIYDGVEGENYDLVDGIPVAKADATQEAKDRLFNAGDTAIISNGKNLGDQAMNEKAWIMGFPPANQEILKKALEVANTDTVGPIVFSKPIQAEMKYSTALTDKLDVIIVKTAMAKPEEFDAVYEKEMADYMSLGGTELKKELEAAEQ</sequence>
<dbReference type="PANTHER" id="PTHR43649">
    <property type="entry name" value="ARABINOSE-BINDING PROTEIN-RELATED"/>
    <property type="match status" value="1"/>
</dbReference>
<name>A0A2W6NJ44_9BACL</name>
<gene>
    <name evidence="7" type="ORF">DN757_10835</name>
</gene>
<dbReference type="Pfam" id="PF01547">
    <property type="entry name" value="SBP_bac_1"/>
    <property type="match status" value="1"/>
</dbReference>
<dbReference type="InterPro" id="IPR006059">
    <property type="entry name" value="SBP"/>
</dbReference>
<evidence type="ECO:0000256" key="1">
    <source>
        <dbReference type="ARBA" id="ARBA00022475"/>
    </source>
</evidence>
<dbReference type="RefSeq" id="WP_111270246.1">
    <property type="nucleotide sequence ID" value="NZ_QKWW01000027.1"/>
</dbReference>
<feature type="chain" id="PRO_5039169349" evidence="6">
    <location>
        <begin position="28"/>
        <end position="528"/>
    </location>
</feature>
<evidence type="ECO:0000256" key="3">
    <source>
        <dbReference type="ARBA" id="ARBA00023136"/>
    </source>
</evidence>
<evidence type="ECO:0000256" key="2">
    <source>
        <dbReference type="ARBA" id="ARBA00022729"/>
    </source>
</evidence>